<dbReference type="Gene3D" id="3.30.420.10">
    <property type="entry name" value="Ribonuclease H-like superfamily/Ribonuclease H"/>
    <property type="match status" value="1"/>
</dbReference>
<dbReference type="EMBL" id="CP092871">
    <property type="protein sequence ID" value="UYV72342.1"/>
    <property type="molecule type" value="Genomic_DNA"/>
</dbReference>
<organism evidence="2 3">
    <name type="scientific">Cordylochernes scorpioides</name>
    <dbReference type="NCBI Taxonomy" id="51811"/>
    <lineage>
        <taxon>Eukaryota</taxon>
        <taxon>Metazoa</taxon>
        <taxon>Ecdysozoa</taxon>
        <taxon>Arthropoda</taxon>
        <taxon>Chelicerata</taxon>
        <taxon>Arachnida</taxon>
        <taxon>Pseudoscorpiones</taxon>
        <taxon>Cheliferoidea</taxon>
        <taxon>Chernetidae</taxon>
        <taxon>Cordylochernes</taxon>
    </lineage>
</organism>
<proteinExistence type="predicted"/>
<sequence length="123" mass="14344">MVWGAISFDSRTPLVVIPGTLTAQRSPDISPIEHIWNVMERRLHPSRNVDYLARQLETIWQEIPQHTIRNLYQSMTRRVAACIQARDETWVYGYDPETKRQSSQWLEPGAPKLQKSKDDQIEA</sequence>
<evidence type="ECO:0000256" key="1">
    <source>
        <dbReference type="SAM" id="MobiDB-lite"/>
    </source>
</evidence>
<protein>
    <recommendedName>
        <fullName evidence="4">Transposase</fullName>
    </recommendedName>
</protein>
<dbReference type="InterPro" id="IPR036397">
    <property type="entry name" value="RNaseH_sf"/>
</dbReference>
<accession>A0ABY6KU41</accession>
<dbReference type="Proteomes" id="UP001235939">
    <property type="component" value="Chromosome 09"/>
</dbReference>
<feature type="region of interest" description="Disordered" evidence="1">
    <location>
        <begin position="99"/>
        <end position="123"/>
    </location>
</feature>
<name>A0ABY6KU41_9ARAC</name>
<evidence type="ECO:0000313" key="3">
    <source>
        <dbReference type="Proteomes" id="UP001235939"/>
    </source>
</evidence>
<gene>
    <name evidence="2" type="ORF">LAZ67_9002712</name>
</gene>
<evidence type="ECO:0008006" key="4">
    <source>
        <dbReference type="Google" id="ProtNLM"/>
    </source>
</evidence>
<evidence type="ECO:0000313" key="2">
    <source>
        <dbReference type="EMBL" id="UYV72342.1"/>
    </source>
</evidence>
<reference evidence="2 3" key="1">
    <citation type="submission" date="2022-01" db="EMBL/GenBank/DDBJ databases">
        <title>A chromosomal length assembly of Cordylochernes scorpioides.</title>
        <authorList>
            <person name="Zeh D."/>
            <person name="Zeh J."/>
        </authorList>
    </citation>
    <scope>NUCLEOTIDE SEQUENCE [LARGE SCALE GENOMIC DNA]</scope>
    <source>
        <strain evidence="2">IN4F17</strain>
        <tissue evidence="2">Whole Body</tissue>
    </source>
</reference>
<keyword evidence="3" id="KW-1185">Reference proteome</keyword>